<proteinExistence type="predicted"/>
<evidence type="ECO:0000313" key="4">
    <source>
        <dbReference type="EMBL" id="PPJ26296.1"/>
    </source>
</evidence>
<protein>
    <recommendedName>
        <fullName evidence="3">DUF8020 domain-containing protein</fullName>
    </recommendedName>
</protein>
<sequence length="235" mass="23128">MNKITRMTVTAITVVSALGAGSAVASAAPTTAADHVLSTEIMPGVQYMSSTADQSVVIETATATLVAAGGQFQVRDASGATVAGVPAFPTEPKALTAVHAAPEVRAAARAATPELHLENIDGDPQTERFDAAIQAAINEFGLATSVGTMTGGLIGLAVGCGVGAVAGAVFGAPVLDAAGLTLIAGCLAGAGVLGGMGAILGAALLGIPVGIASAIKFQHTMNQPYEQHTHDSESD</sequence>
<evidence type="ECO:0000256" key="2">
    <source>
        <dbReference type="SAM" id="SignalP"/>
    </source>
</evidence>
<reference evidence="4 5" key="1">
    <citation type="submission" date="2018-02" db="EMBL/GenBank/DDBJ databases">
        <title>8 Nocardia nova and 1 Nocardia cyriacigeorgica strain used for evolution to TMP-SMX.</title>
        <authorList>
            <person name="Mehta H."/>
            <person name="Weng J."/>
            <person name="Shamoo Y."/>
        </authorList>
    </citation>
    <scope>NUCLEOTIDE SEQUENCE [LARGE SCALE GENOMIC DNA]</scope>
    <source>
        <strain evidence="4 5">BAA2227</strain>
    </source>
</reference>
<feature type="transmembrane region" description="Helical" evidence="1">
    <location>
        <begin position="182"/>
        <end position="215"/>
    </location>
</feature>
<feature type="chain" id="PRO_5015546775" description="DUF8020 domain-containing protein" evidence="2">
    <location>
        <begin position="28"/>
        <end position="235"/>
    </location>
</feature>
<keyword evidence="1" id="KW-1133">Transmembrane helix</keyword>
<dbReference type="InterPro" id="IPR058333">
    <property type="entry name" value="DUF8020"/>
</dbReference>
<evidence type="ECO:0000259" key="3">
    <source>
        <dbReference type="Pfam" id="PF26059"/>
    </source>
</evidence>
<keyword evidence="1" id="KW-0472">Membrane</keyword>
<dbReference type="EMBL" id="PSZD01000013">
    <property type="protein sequence ID" value="PPJ26296.1"/>
    <property type="molecule type" value="Genomic_DNA"/>
</dbReference>
<accession>A0A2S6A362</accession>
<keyword evidence="5" id="KW-1185">Reference proteome</keyword>
<organism evidence="4 5">
    <name type="scientific">Nocardia nova</name>
    <dbReference type="NCBI Taxonomy" id="37330"/>
    <lineage>
        <taxon>Bacteria</taxon>
        <taxon>Bacillati</taxon>
        <taxon>Actinomycetota</taxon>
        <taxon>Actinomycetes</taxon>
        <taxon>Mycobacteriales</taxon>
        <taxon>Nocardiaceae</taxon>
        <taxon>Nocardia</taxon>
    </lineage>
</organism>
<gene>
    <name evidence="4" type="ORF">C5F51_21155</name>
</gene>
<feature type="domain" description="DUF8020" evidence="3">
    <location>
        <begin position="44"/>
        <end position="86"/>
    </location>
</feature>
<dbReference type="RefSeq" id="WP_104363825.1">
    <property type="nucleotide sequence ID" value="NZ_PSZD01000013.1"/>
</dbReference>
<dbReference type="Proteomes" id="UP000238356">
    <property type="component" value="Unassembled WGS sequence"/>
</dbReference>
<keyword evidence="2" id="KW-0732">Signal</keyword>
<feature type="transmembrane region" description="Helical" evidence="1">
    <location>
        <begin position="153"/>
        <end position="175"/>
    </location>
</feature>
<evidence type="ECO:0000313" key="5">
    <source>
        <dbReference type="Proteomes" id="UP000238356"/>
    </source>
</evidence>
<evidence type="ECO:0000256" key="1">
    <source>
        <dbReference type="SAM" id="Phobius"/>
    </source>
</evidence>
<feature type="signal peptide" evidence="2">
    <location>
        <begin position="1"/>
        <end position="27"/>
    </location>
</feature>
<name>A0A2S6A362_9NOCA</name>
<comment type="caution">
    <text evidence="4">The sequence shown here is derived from an EMBL/GenBank/DDBJ whole genome shotgun (WGS) entry which is preliminary data.</text>
</comment>
<dbReference type="Pfam" id="PF26059">
    <property type="entry name" value="DUF8020"/>
    <property type="match status" value="1"/>
</dbReference>
<keyword evidence="1" id="KW-0812">Transmembrane</keyword>
<dbReference type="AlphaFoldDB" id="A0A2S6A362"/>